<gene>
    <name evidence="1" type="ORF">DDE74_32330</name>
</gene>
<dbReference type="AlphaFoldDB" id="A0A3Q9KDX2"/>
<dbReference type="Proteomes" id="UP000275579">
    <property type="component" value="Chromosome"/>
</dbReference>
<name>A0A3Q9KDX2_9ACTN</name>
<accession>A0A3Q9KDX2</accession>
<evidence type="ECO:0000313" key="1">
    <source>
        <dbReference type="EMBL" id="AZS74990.1"/>
    </source>
</evidence>
<sequence>MSGLERLVGRVPQDTTPEAFADHLAQVSQDLLDVVRPLAAEEAIHWTRDKARMLGLAPGRLAAHLGRALAQSGSLGPDEAAEYRRNLQALLPGLSTGPGGRPPDLVELFDALCVLGRETVGALRRALDGNDRTVVFLGTDAEFLKISYDLWRGCAGASRAFYLSRISLLSGPEQRILARTRHQVFGTSGVSDHVVGGGQAGRHVAWMDNGLVASHMFLLISHARKRAVAGADAFGELFPLVFREELIHGREQAKRRSQGPLTLFGKACPQADAVIRQGIDEGFFAERCGALARRFRAEMSESENPVIVDIGANGTQPCLLLGVLSSGLVPPPCVVLFTSGRRAWGPDSPAFRSVKATGRFAMAVESMKTYMTNYGGALAGDGRALTVVPPDQQLLAFFKQLAFHRAALEERCRLR</sequence>
<protein>
    <submittedName>
        <fullName evidence="1">Uncharacterized protein</fullName>
    </submittedName>
</protein>
<reference evidence="1 2" key="1">
    <citation type="submission" date="2018-04" db="EMBL/GenBank/DDBJ databases">
        <title>Complete genome sequences of Streptomyces lydicus strain WYEC and characterization of antagonistic properties of biological control agents.</title>
        <authorList>
            <person name="Mariita R.M."/>
            <person name="Sello J.K."/>
        </authorList>
    </citation>
    <scope>NUCLEOTIDE SEQUENCE [LARGE SCALE GENOMIC DNA]</scope>
    <source>
        <strain evidence="1 2">WYEC 108</strain>
    </source>
</reference>
<organism evidence="1 2">
    <name type="scientific">Streptomyces lydicus</name>
    <dbReference type="NCBI Taxonomy" id="47763"/>
    <lineage>
        <taxon>Bacteria</taxon>
        <taxon>Bacillati</taxon>
        <taxon>Actinomycetota</taxon>
        <taxon>Actinomycetes</taxon>
        <taxon>Kitasatosporales</taxon>
        <taxon>Streptomycetaceae</taxon>
        <taxon>Streptomyces</taxon>
    </lineage>
</organism>
<evidence type="ECO:0000313" key="2">
    <source>
        <dbReference type="Proteomes" id="UP000275579"/>
    </source>
</evidence>
<dbReference type="EMBL" id="CP029042">
    <property type="protein sequence ID" value="AZS74990.1"/>
    <property type="molecule type" value="Genomic_DNA"/>
</dbReference>
<dbReference type="RefSeq" id="WP_127153769.1">
    <property type="nucleotide sequence ID" value="NZ_CP029042.1"/>
</dbReference>
<proteinExistence type="predicted"/>